<sequence length="72" mass="8286">MLLRAKNKTFVMADNKQNTGKQDDIRVDANDPSEVEYLHQQFPDKSHEQIKEAIAKAGPMRTAIVEYLQKNK</sequence>
<evidence type="ECO:0000313" key="2">
    <source>
        <dbReference type="Proteomes" id="UP000324611"/>
    </source>
</evidence>
<comment type="caution">
    <text evidence="1">The sequence shown here is derived from an EMBL/GenBank/DDBJ whole genome shotgun (WGS) entry which is preliminary data.</text>
</comment>
<keyword evidence="2" id="KW-1185">Reference proteome</keyword>
<dbReference type="Pfam" id="PF12244">
    <property type="entry name" value="DUF3606"/>
    <property type="match status" value="1"/>
</dbReference>
<dbReference type="AlphaFoldDB" id="A0A5B2VV26"/>
<name>A0A5B2VV26_9BACT</name>
<gene>
    <name evidence="1" type="ORF">F0L74_08980</name>
</gene>
<organism evidence="1 2">
    <name type="scientific">Chitinophaga agrisoli</name>
    <dbReference type="NCBI Taxonomy" id="2607653"/>
    <lineage>
        <taxon>Bacteria</taxon>
        <taxon>Pseudomonadati</taxon>
        <taxon>Bacteroidota</taxon>
        <taxon>Chitinophagia</taxon>
        <taxon>Chitinophagales</taxon>
        <taxon>Chitinophagaceae</taxon>
        <taxon>Chitinophaga</taxon>
    </lineage>
</organism>
<protein>
    <submittedName>
        <fullName evidence="1">DUF3606 domain-containing protein</fullName>
    </submittedName>
</protein>
<reference evidence="1 2" key="1">
    <citation type="submission" date="2019-09" db="EMBL/GenBank/DDBJ databases">
        <title>Chitinophaga ginsengihumi sp. nov., isolated from soil of ginseng rhizosphere.</title>
        <authorList>
            <person name="Lee J."/>
        </authorList>
    </citation>
    <scope>NUCLEOTIDE SEQUENCE [LARGE SCALE GENOMIC DNA]</scope>
    <source>
        <strain evidence="1 2">BN140078</strain>
    </source>
</reference>
<reference evidence="1 2" key="2">
    <citation type="submission" date="2019-09" db="EMBL/GenBank/DDBJ databases">
        <authorList>
            <person name="Jin C."/>
        </authorList>
    </citation>
    <scope>NUCLEOTIDE SEQUENCE [LARGE SCALE GENOMIC DNA]</scope>
    <source>
        <strain evidence="1 2">BN140078</strain>
    </source>
</reference>
<evidence type="ECO:0000313" key="1">
    <source>
        <dbReference type="EMBL" id="KAA2242654.1"/>
    </source>
</evidence>
<accession>A0A5B2VV26</accession>
<dbReference type="InterPro" id="IPR022037">
    <property type="entry name" value="DUF3606"/>
</dbReference>
<dbReference type="EMBL" id="VUOC01000002">
    <property type="protein sequence ID" value="KAA2242654.1"/>
    <property type="molecule type" value="Genomic_DNA"/>
</dbReference>
<dbReference type="Proteomes" id="UP000324611">
    <property type="component" value="Unassembled WGS sequence"/>
</dbReference>
<proteinExistence type="predicted"/>